<sequence>MLKWLNQTKKKSIKHNTEGNLEDLIKALKPSKDFNRFEFETKNGSCWVSYLKTMVSPDFIHRDVFPYLTRHSFTNIDDIKNLLPIEQKLITENVTEIQKKIMSGSIMIQFNEYDTKCLLISAVTVETRQVAMPEVEFTVVGPKEAFVESLDTNINLIRKRLLLPQLQLKEIEVGKLSKTRIAILYIDGIANQENINTVIQRISDIEYDHIIDSSYITQMISDNKNSPFPQLLDTERPDRLSAVLTEGKIAIIVDGSPHALYAPITIVEFFSAFEDYFQIWHMSSFFRLLRLFAVTFSVFSTPFYVAILTHHYEMIPMDLLATLISTRADVPFPPVMEVLIMEVVIELLREAGARLPTKVGQTIGIVGGIVIGTASVDAGLTSSILLIIIALAALASFTTPVYQMSNTIRLIRFPFILFAQLWGLTGIAIFFAFMVGHLLNLTSLGRPFIEPIFPPRLTDLKDAFFRLPFNRQAKRPIYQRPEDPNRANAKRINEKHDNEK</sequence>
<dbReference type="Pfam" id="PF03323">
    <property type="entry name" value="GerA"/>
    <property type="match status" value="1"/>
</dbReference>
<evidence type="ECO:0000256" key="5">
    <source>
        <dbReference type="SAM" id="MobiDB-lite"/>
    </source>
</evidence>
<evidence type="ECO:0000256" key="2">
    <source>
        <dbReference type="ARBA" id="ARBA00005278"/>
    </source>
</evidence>
<dbReference type="RefSeq" id="WP_328015370.1">
    <property type="nucleotide sequence ID" value="NZ_JARTFS010000011.1"/>
</dbReference>
<name>A0ABU6NYL8_9BACI</name>
<evidence type="ECO:0000313" key="7">
    <source>
        <dbReference type="EMBL" id="MED4402224.1"/>
    </source>
</evidence>
<feature type="transmembrane region" description="Helical" evidence="6">
    <location>
        <begin position="415"/>
        <end position="439"/>
    </location>
</feature>
<comment type="subcellular location">
    <subcellularLocation>
        <location evidence="4">Cell membrane</location>
    </subcellularLocation>
    <subcellularLocation>
        <location evidence="1">Membrane</location>
        <topology evidence="1">Multi-pass membrane protein</topology>
    </subcellularLocation>
</comment>
<evidence type="ECO:0000313" key="8">
    <source>
        <dbReference type="Proteomes" id="UP001342826"/>
    </source>
</evidence>
<proteinExistence type="inferred from homology"/>
<dbReference type="PIRSF" id="PIRSF005690">
    <property type="entry name" value="GerBA"/>
    <property type="match status" value="1"/>
</dbReference>
<feature type="compositionally biased region" description="Basic and acidic residues" evidence="5">
    <location>
        <begin position="480"/>
        <end position="500"/>
    </location>
</feature>
<dbReference type="PANTHER" id="PTHR22550">
    <property type="entry name" value="SPORE GERMINATION PROTEIN"/>
    <property type="match status" value="1"/>
</dbReference>
<evidence type="ECO:0000256" key="1">
    <source>
        <dbReference type="ARBA" id="ARBA00004141"/>
    </source>
</evidence>
<comment type="caution">
    <text evidence="7">The sequence shown here is derived from an EMBL/GenBank/DDBJ whole genome shotgun (WGS) entry which is preliminary data.</text>
</comment>
<dbReference type="Proteomes" id="UP001342826">
    <property type="component" value="Unassembled WGS sequence"/>
</dbReference>
<dbReference type="InterPro" id="IPR050768">
    <property type="entry name" value="UPF0353/GerABKA_families"/>
</dbReference>
<protein>
    <submittedName>
        <fullName evidence="7">Spore germination protein</fullName>
    </submittedName>
</protein>
<feature type="transmembrane region" description="Helical" evidence="6">
    <location>
        <begin position="384"/>
        <end position="403"/>
    </location>
</feature>
<dbReference type="EMBL" id="JARTFS010000011">
    <property type="protein sequence ID" value="MED4402224.1"/>
    <property type="molecule type" value="Genomic_DNA"/>
</dbReference>
<evidence type="ECO:0000256" key="4">
    <source>
        <dbReference type="PIRNR" id="PIRNR005690"/>
    </source>
</evidence>
<evidence type="ECO:0000256" key="6">
    <source>
        <dbReference type="SAM" id="Phobius"/>
    </source>
</evidence>
<gene>
    <name evidence="7" type="ORF">P9271_12945</name>
</gene>
<dbReference type="InterPro" id="IPR004995">
    <property type="entry name" value="Spore_Ger"/>
</dbReference>
<keyword evidence="6" id="KW-0812">Transmembrane</keyword>
<keyword evidence="6" id="KW-1133">Transmembrane helix</keyword>
<comment type="similarity">
    <text evidence="2 4">Belongs to the GerABKA family.</text>
</comment>
<keyword evidence="3 4" id="KW-0472">Membrane</keyword>
<dbReference type="PANTHER" id="PTHR22550:SF5">
    <property type="entry name" value="LEUCINE ZIPPER PROTEIN 4"/>
    <property type="match status" value="1"/>
</dbReference>
<feature type="transmembrane region" description="Helical" evidence="6">
    <location>
        <begin position="288"/>
        <end position="310"/>
    </location>
</feature>
<accession>A0ABU6NYL8</accession>
<organism evidence="7 8">
    <name type="scientific">Metabacillus fastidiosus</name>
    <dbReference type="NCBI Taxonomy" id="1458"/>
    <lineage>
        <taxon>Bacteria</taxon>
        <taxon>Bacillati</taxon>
        <taxon>Bacillota</taxon>
        <taxon>Bacilli</taxon>
        <taxon>Bacillales</taxon>
        <taxon>Bacillaceae</taxon>
        <taxon>Metabacillus</taxon>
    </lineage>
</organism>
<evidence type="ECO:0000256" key="3">
    <source>
        <dbReference type="ARBA" id="ARBA00023136"/>
    </source>
</evidence>
<keyword evidence="8" id="KW-1185">Reference proteome</keyword>
<reference evidence="7 8" key="1">
    <citation type="submission" date="2023-03" db="EMBL/GenBank/DDBJ databases">
        <title>Bacillus Genome Sequencing.</title>
        <authorList>
            <person name="Dunlap C."/>
        </authorList>
    </citation>
    <scope>NUCLEOTIDE SEQUENCE [LARGE SCALE GENOMIC DNA]</scope>
    <source>
        <strain evidence="7 8">NRS-1717</strain>
    </source>
</reference>
<feature type="region of interest" description="Disordered" evidence="5">
    <location>
        <begin position="478"/>
        <end position="500"/>
    </location>
</feature>